<dbReference type="EMBL" id="KI913959">
    <property type="protein sequence ID" value="ETW03693.1"/>
    <property type="molecule type" value="Genomic_DNA"/>
</dbReference>
<dbReference type="STRING" id="157072.A0A024UDH3"/>
<organism evidence="1">
    <name type="scientific">Aphanomyces invadans</name>
    <dbReference type="NCBI Taxonomy" id="157072"/>
    <lineage>
        <taxon>Eukaryota</taxon>
        <taxon>Sar</taxon>
        <taxon>Stramenopiles</taxon>
        <taxon>Oomycota</taxon>
        <taxon>Saprolegniomycetes</taxon>
        <taxon>Saprolegniales</taxon>
        <taxon>Verrucalvaceae</taxon>
        <taxon>Aphanomyces</taxon>
    </lineage>
</organism>
<dbReference type="PANTHER" id="PTHR37067">
    <property type="entry name" value="PX DOMAIN-CONTAINING PROTEIN"/>
    <property type="match status" value="1"/>
</dbReference>
<reference evidence="1" key="1">
    <citation type="submission" date="2013-12" db="EMBL/GenBank/DDBJ databases">
        <title>The Genome Sequence of Aphanomyces invadans NJM9701.</title>
        <authorList>
            <consortium name="The Broad Institute Genomics Platform"/>
            <person name="Russ C."/>
            <person name="Tyler B."/>
            <person name="van West P."/>
            <person name="Dieguez-Uribeondo J."/>
            <person name="Young S.K."/>
            <person name="Zeng Q."/>
            <person name="Gargeya S."/>
            <person name="Fitzgerald M."/>
            <person name="Abouelleil A."/>
            <person name="Alvarado L."/>
            <person name="Chapman S.B."/>
            <person name="Gainer-Dewar J."/>
            <person name="Goldberg J."/>
            <person name="Griggs A."/>
            <person name="Gujja S."/>
            <person name="Hansen M."/>
            <person name="Howarth C."/>
            <person name="Imamovic A."/>
            <person name="Ireland A."/>
            <person name="Larimer J."/>
            <person name="McCowan C."/>
            <person name="Murphy C."/>
            <person name="Pearson M."/>
            <person name="Poon T.W."/>
            <person name="Priest M."/>
            <person name="Roberts A."/>
            <person name="Saif S."/>
            <person name="Shea T."/>
            <person name="Sykes S."/>
            <person name="Wortman J."/>
            <person name="Nusbaum C."/>
            <person name="Birren B."/>
        </authorList>
    </citation>
    <scope>NUCLEOTIDE SEQUENCE [LARGE SCALE GENOMIC DNA]</scope>
    <source>
        <strain evidence="1">NJM9701</strain>
    </source>
</reference>
<dbReference type="RefSeq" id="XP_008867922.1">
    <property type="nucleotide sequence ID" value="XM_008869700.1"/>
</dbReference>
<dbReference type="eggNOG" id="ENOG502SZMK">
    <property type="taxonomic scope" value="Eukaryota"/>
</dbReference>
<sequence length="211" mass="23538">MGDTSKQALRTTPFQEKHGVMYGLHVRSRDSKGEAVSVQCRFCVHFGREERQGATLRKKLTTVKVFVPPYRPENYRHHNATQHPKVWAQYQALSPEEKLIFFASPPSPTIVQPCAALSNNTVREDSGNHIAPARTHHDGDMDLAKEACAQVQALKDVLEDRYFNAVDLLTDPSAARAFLVVAPVDRAGWLQWKLAQHQLASSTTGVKPVSI</sequence>
<accession>A0A024UDH3</accession>
<protein>
    <submittedName>
        <fullName evidence="1">Uncharacterized protein</fullName>
    </submittedName>
</protein>
<dbReference type="PANTHER" id="PTHR37067:SF3">
    <property type="entry name" value="PX DOMAIN-CONTAINING PROTEIN"/>
    <property type="match status" value="1"/>
</dbReference>
<gene>
    <name evidence="1" type="ORF">H310_05079</name>
</gene>
<name>A0A024UDH3_9STRA</name>
<dbReference type="GeneID" id="20082129"/>
<dbReference type="AlphaFoldDB" id="A0A024UDH3"/>
<dbReference type="VEuPathDB" id="FungiDB:H310_05079"/>
<proteinExistence type="predicted"/>
<dbReference type="OrthoDB" id="64406at2759"/>
<evidence type="ECO:0000313" key="1">
    <source>
        <dbReference type="EMBL" id="ETW03693.1"/>
    </source>
</evidence>